<accession>A0A8W8P170</accession>
<dbReference type="Proteomes" id="UP000005408">
    <property type="component" value="Unassembled WGS sequence"/>
</dbReference>
<proteinExistence type="predicted"/>
<sequence>MRGYYRDNCPEKCSPPNYGEDCQSVCQCPDIDCHFVTGCFQNTGTLTYHWQPSSTREILDSHSALVTITVSNVTMEYESPLHSELEQQANLELTYRTPVFRNDEKSETNILVESKIVADIPIHNRQICSQTRDESKLTTDNLLNHVYIEILKDNIERTGVHEDSQSEYE</sequence>
<reference evidence="1" key="1">
    <citation type="submission" date="2022-08" db="UniProtKB">
        <authorList>
            <consortium name="EnsemblMetazoa"/>
        </authorList>
    </citation>
    <scope>IDENTIFICATION</scope>
    <source>
        <strain evidence="1">05x7-T-G4-1.051#20</strain>
    </source>
</reference>
<name>A0A8W8P170_MAGGI</name>
<evidence type="ECO:0000313" key="1">
    <source>
        <dbReference type="EnsemblMetazoa" id="G8959.2:cds"/>
    </source>
</evidence>
<keyword evidence="2" id="KW-1185">Reference proteome</keyword>
<dbReference type="EnsemblMetazoa" id="G8959.2">
    <property type="protein sequence ID" value="G8959.2:cds"/>
    <property type="gene ID" value="G8959"/>
</dbReference>
<organism evidence="1 2">
    <name type="scientific">Magallana gigas</name>
    <name type="common">Pacific oyster</name>
    <name type="synonym">Crassostrea gigas</name>
    <dbReference type="NCBI Taxonomy" id="29159"/>
    <lineage>
        <taxon>Eukaryota</taxon>
        <taxon>Metazoa</taxon>
        <taxon>Spiralia</taxon>
        <taxon>Lophotrochozoa</taxon>
        <taxon>Mollusca</taxon>
        <taxon>Bivalvia</taxon>
        <taxon>Autobranchia</taxon>
        <taxon>Pteriomorphia</taxon>
        <taxon>Ostreida</taxon>
        <taxon>Ostreoidea</taxon>
        <taxon>Ostreidae</taxon>
        <taxon>Magallana</taxon>
    </lineage>
</organism>
<protein>
    <submittedName>
        <fullName evidence="1">Uncharacterized protein</fullName>
    </submittedName>
</protein>
<evidence type="ECO:0000313" key="2">
    <source>
        <dbReference type="Proteomes" id="UP000005408"/>
    </source>
</evidence>
<dbReference type="AlphaFoldDB" id="A0A8W8P170"/>